<dbReference type="EMBL" id="UINC01084812">
    <property type="protein sequence ID" value="SVC31804.1"/>
    <property type="molecule type" value="Genomic_DNA"/>
</dbReference>
<sequence length="53" mass="5721">MSQDWPTFIVKTTECVLQIGLVGDVVSVEDVARKMTGDFHRTTLADTGGCAGY</sequence>
<accession>A0A382L4F9</accession>
<organism evidence="1">
    <name type="scientific">marine metagenome</name>
    <dbReference type="NCBI Taxonomy" id="408172"/>
    <lineage>
        <taxon>unclassified sequences</taxon>
        <taxon>metagenomes</taxon>
        <taxon>ecological metagenomes</taxon>
    </lineage>
</organism>
<gene>
    <name evidence="1" type="ORF">METZ01_LOCUS284658</name>
</gene>
<protein>
    <submittedName>
        <fullName evidence="1">Uncharacterized protein</fullName>
    </submittedName>
</protein>
<name>A0A382L4F9_9ZZZZ</name>
<evidence type="ECO:0000313" key="1">
    <source>
        <dbReference type="EMBL" id="SVC31804.1"/>
    </source>
</evidence>
<reference evidence="1" key="1">
    <citation type="submission" date="2018-05" db="EMBL/GenBank/DDBJ databases">
        <authorList>
            <person name="Lanie J.A."/>
            <person name="Ng W.-L."/>
            <person name="Kazmierczak K.M."/>
            <person name="Andrzejewski T.M."/>
            <person name="Davidsen T.M."/>
            <person name="Wayne K.J."/>
            <person name="Tettelin H."/>
            <person name="Glass J.I."/>
            <person name="Rusch D."/>
            <person name="Podicherti R."/>
            <person name="Tsui H.-C.T."/>
            <person name="Winkler M.E."/>
        </authorList>
    </citation>
    <scope>NUCLEOTIDE SEQUENCE</scope>
</reference>
<proteinExistence type="predicted"/>
<dbReference type="AlphaFoldDB" id="A0A382L4F9"/>